<evidence type="ECO:0000256" key="6">
    <source>
        <dbReference type="PIRNR" id="PIRNR016013"/>
    </source>
</evidence>
<evidence type="ECO:0000256" key="2">
    <source>
        <dbReference type="ARBA" id="ARBA00006070"/>
    </source>
</evidence>
<organism evidence="8 9">
    <name type="scientific">Babesia divergens</name>
    <dbReference type="NCBI Taxonomy" id="32595"/>
    <lineage>
        <taxon>Eukaryota</taxon>
        <taxon>Sar</taxon>
        <taxon>Alveolata</taxon>
        <taxon>Apicomplexa</taxon>
        <taxon>Aconoidasida</taxon>
        <taxon>Piroplasmida</taxon>
        <taxon>Babesiidae</taxon>
        <taxon>Babesia</taxon>
    </lineage>
</organism>
<evidence type="ECO:0000256" key="1">
    <source>
        <dbReference type="ARBA" id="ARBA00004141"/>
    </source>
</evidence>
<feature type="transmembrane region" description="Helical" evidence="7">
    <location>
        <begin position="30"/>
        <end position="48"/>
    </location>
</feature>
<dbReference type="Pfam" id="PF03248">
    <property type="entry name" value="Rer1"/>
    <property type="match status" value="1"/>
</dbReference>
<dbReference type="GO" id="GO:0000139">
    <property type="term" value="C:Golgi membrane"/>
    <property type="evidence" value="ECO:0007669"/>
    <property type="project" value="TreeGrafter"/>
</dbReference>
<dbReference type="EMBL" id="JAHBMH010000073">
    <property type="protein sequence ID" value="KAK1933448.1"/>
    <property type="molecule type" value="Genomic_DNA"/>
</dbReference>
<dbReference type="PANTHER" id="PTHR10743">
    <property type="entry name" value="PROTEIN RER1"/>
    <property type="match status" value="1"/>
</dbReference>
<reference evidence="8" key="2">
    <citation type="submission" date="2021-05" db="EMBL/GenBank/DDBJ databases">
        <authorList>
            <person name="Pain A."/>
        </authorList>
    </citation>
    <scope>NUCLEOTIDE SEQUENCE</scope>
    <source>
        <strain evidence="8">1802A</strain>
    </source>
</reference>
<dbReference type="InterPro" id="IPR004932">
    <property type="entry name" value="Rer1"/>
</dbReference>
<comment type="subcellular location">
    <subcellularLocation>
        <location evidence="1">Membrane</location>
        <topology evidence="1">Multi-pass membrane protein</topology>
    </subcellularLocation>
</comment>
<keyword evidence="5 6" id="KW-0472">Membrane</keyword>
<feature type="transmembrane region" description="Helical" evidence="7">
    <location>
        <begin position="54"/>
        <end position="72"/>
    </location>
</feature>
<sequence length="213" mass="25509">MSVLRKVESAILWIDRTRMAVLDWSSSRTYLRWSYFTFFFFIFWHHVFHDGMHYVIAYMYAVYLLNILLRFITPLDFEDLCAAHEEAHGGTTLPSNERKTSKVTLEKLRSVDNMYEFKPFMRQMNEFNFWLCAVRASHLVTICMHFEALDLPVFWPLLVLYFVILFTTTMRQQVQNMIKYKYIPFNFGKRTYGTITRQAKRKTSSDNILGLLQ</sequence>
<keyword evidence="9" id="KW-1185">Reference proteome</keyword>
<evidence type="ECO:0000256" key="5">
    <source>
        <dbReference type="ARBA" id="ARBA00023136"/>
    </source>
</evidence>
<dbReference type="GO" id="GO:0006890">
    <property type="term" value="P:retrograde vesicle-mediated transport, Golgi to endoplasmic reticulum"/>
    <property type="evidence" value="ECO:0007669"/>
    <property type="project" value="TreeGrafter"/>
</dbReference>
<evidence type="ECO:0000256" key="4">
    <source>
        <dbReference type="ARBA" id="ARBA00022989"/>
    </source>
</evidence>
<comment type="caution">
    <text evidence="8">The sequence shown here is derived from an EMBL/GenBank/DDBJ whole genome shotgun (WGS) entry which is preliminary data.</text>
</comment>
<protein>
    <recommendedName>
        <fullName evidence="6">Protein RER1</fullName>
    </recommendedName>
</protein>
<accession>A0AAD9G7T2</accession>
<dbReference type="GO" id="GO:0006621">
    <property type="term" value="P:protein retention in ER lumen"/>
    <property type="evidence" value="ECO:0007669"/>
    <property type="project" value="TreeGrafter"/>
</dbReference>
<reference evidence="8" key="1">
    <citation type="journal article" date="2014" name="Nucleic Acids Res.">
        <title>The evolutionary dynamics of variant antigen genes in Babesia reveal a history of genomic innovation underlying host-parasite interaction.</title>
        <authorList>
            <person name="Jackson A.P."/>
            <person name="Otto T.D."/>
            <person name="Darby A."/>
            <person name="Ramaprasad A."/>
            <person name="Xia D."/>
            <person name="Echaide I.E."/>
            <person name="Farber M."/>
            <person name="Gahlot S."/>
            <person name="Gamble J."/>
            <person name="Gupta D."/>
            <person name="Gupta Y."/>
            <person name="Jackson L."/>
            <person name="Malandrin L."/>
            <person name="Malas T.B."/>
            <person name="Moussa E."/>
            <person name="Nair M."/>
            <person name="Reid A.J."/>
            <person name="Sanders M."/>
            <person name="Sharma J."/>
            <person name="Tracey A."/>
            <person name="Quail M.A."/>
            <person name="Weir W."/>
            <person name="Wastling J.M."/>
            <person name="Hall N."/>
            <person name="Willadsen P."/>
            <person name="Lingelbach K."/>
            <person name="Shiels B."/>
            <person name="Tait A."/>
            <person name="Berriman M."/>
            <person name="Allred D.R."/>
            <person name="Pain A."/>
        </authorList>
    </citation>
    <scope>NUCLEOTIDE SEQUENCE</scope>
    <source>
        <strain evidence="8">1802A</strain>
    </source>
</reference>
<dbReference type="GO" id="GO:0005783">
    <property type="term" value="C:endoplasmic reticulum"/>
    <property type="evidence" value="ECO:0007669"/>
    <property type="project" value="GOC"/>
</dbReference>
<feature type="transmembrane region" description="Helical" evidence="7">
    <location>
        <begin position="127"/>
        <end position="147"/>
    </location>
</feature>
<comment type="similarity">
    <text evidence="2 6">Belongs to the RER1 family.</text>
</comment>
<comment type="function">
    <text evidence="6">Involved in the retrieval of endoplasmic reticulum membrane proteins from the early Golgi compartment.</text>
</comment>
<evidence type="ECO:0000313" key="9">
    <source>
        <dbReference type="Proteomes" id="UP001195914"/>
    </source>
</evidence>
<proteinExistence type="inferred from homology"/>
<evidence type="ECO:0000313" key="8">
    <source>
        <dbReference type="EMBL" id="KAK1933448.1"/>
    </source>
</evidence>
<keyword evidence="3 7" id="KW-0812">Transmembrane</keyword>
<dbReference type="PANTHER" id="PTHR10743:SF0">
    <property type="entry name" value="PROTEIN RER1"/>
    <property type="match status" value="1"/>
</dbReference>
<dbReference type="Proteomes" id="UP001195914">
    <property type="component" value="Unassembled WGS sequence"/>
</dbReference>
<dbReference type="PIRSF" id="PIRSF016013">
    <property type="entry name" value="AtER_Rer1p"/>
    <property type="match status" value="1"/>
</dbReference>
<keyword evidence="4 7" id="KW-1133">Transmembrane helix</keyword>
<feature type="transmembrane region" description="Helical" evidence="7">
    <location>
        <begin position="153"/>
        <end position="170"/>
    </location>
</feature>
<dbReference type="AlphaFoldDB" id="A0AAD9G7T2"/>
<name>A0AAD9G7T2_BABDI</name>
<evidence type="ECO:0000256" key="7">
    <source>
        <dbReference type="SAM" id="Phobius"/>
    </source>
</evidence>
<evidence type="ECO:0000256" key="3">
    <source>
        <dbReference type="ARBA" id="ARBA00022692"/>
    </source>
</evidence>
<gene>
    <name evidence="8" type="ORF">X943_003709</name>
</gene>